<dbReference type="Proteomes" id="UP000005697">
    <property type="component" value="Unassembled WGS sequence"/>
</dbReference>
<dbReference type="RefSeq" id="WP_007368853.1">
    <property type="nucleotide sequence ID" value="NZ_GL872283.1"/>
</dbReference>
<proteinExistence type="predicted"/>
<dbReference type="HOGENOM" id="CLU_3121238_0_0_10"/>
<evidence type="ECO:0000313" key="2">
    <source>
        <dbReference type="Proteomes" id="UP000005697"/>
    </source>
</evidence>
<accession>F0F6V9</accession>
<organism evidence="1 2">
    <name type="scientific">Prevotella multiformis DSM 16608</name>
    <dbReference type="NCBI Taxonomy" id="888743"/>
    <lineage>
        <taxon>Bacteria</taxon>
        <taxon>Pseudomonadati</taxon>
        <taxon>Bacteroidota</taxon>
        <taxon>Bacteroidia</taxon>
        <taxon>Bacteroidales</taxon>
        <taxon>Prevotellaceae</taxon>
        <taxon>Prevotella</taxon>
    </lineage>
</organism>
<evidence type="ECO:0000313" key="1">
    <source>
        <dbReference type="EMBL" id="EGC20086.1"/>
    </source>
</evidence>
<keyword evidence="2" id="KW-1185">Reference proteome</keyword>
<dbReference type="AlphaFoldDB" id="F0F6V9"/>
<name>F0F6V9_9BACT</name>
<dbReference type="EMBL" id="AEWX01000018">
    <property type="protein sequence ID" value="EGC20086.1"/>
    <property type="molecule type" value="Genomic_DNA"/>
</dbReference>
<gene>
    <name evidence="1" type="ORF">HMPREF9141_1326</name>
</gene>
<sequence length="52" mass="6087">MEQNKNRLLFEQINKISEVISTLSENFSQEDVADEINFLSVARDNLKDWGEK</sequence>
<dbReference type="STRING" id="888743.HMPREF9141_1326"/>
<reference evidence="1 2" key="1">
    <citation type="submission" date="2011-01" db="EMBL/GenBank/DDBJ databases">
        <authorList>
            <person name="Muzny D."/>
            <person name="Qin X."/>
            <person name="Deng J."/>
            <person name="Jiang H."/>
            <person name="Liu Y."/>
            <person name="Qu J."/>
            <person name="Song X.-Z."/>
            <person name="Zhang L."/>
            <person name="Thornton R."/>
            <person name="Coyle M."/>
            <person name="Francisco L."/>
            <person name="Jackson L."/>
            <person name="Javaid M."/>
            <person name="Korchina V."/>
            <person name="Kovar C."/>
            <person name="Mata R."/>
            <person name="Mathew T."/>
            <person name="Ngo R."/>
            <person name="Nguyen L."/>
            <person name="Nguyen N."/>
            <person name="Okwuonu G."/>
            <person name="Ongeri F."/>
            <person name="Pham C."/>
            <person name="Simmons D."/>
            <person name="Wilczek-Boney K."/>
            <person name="Hale W."/>
            <person name="Jakkamsetti A."/>
            <person name="Pham P."/>
            <person name="Ruth R."/>
            <person name="San Lucas F."/>
            <person name="Warren J."/>
            <person name="Zhang J."/>
            <person name="Zhao Z."/>
            <person name="Zhou C."/>
            <person name="Zhu D."/>
            <person name="Lee S."/>
            <person name="Bess C."/>
            <person name="Blankenburg K."/>
            <person name="Forbes L."/>
            <person name="Fu Q."/>
            <person name="Gubbala S."/>
            <person name="Hirani K."/>
            <person name="Jayaseelan J.C."/>
            <person name="Lara F."/>
            <person name="Munidasa M."/>
            <person name="Palculict T."/>
            <person name="Patil S."/>
            <person name="Pu L.-L."/>
            <person name="Saada N."/>
            <person name="Tang L."/>
            <person name="Weissenberger G."/>
            <person name="Zhu Y."/>
            <person name="Hemphill L."/>
            <person name="Shang Y."/>
            <person name="Youmans B."/>
            <person name="Ayvaz T."/>
            <person name="Ross M."/>
            <person name="Santibanez J."/>
            <person name="Aqrawi P."/>
            <person name="Gross S."/>
            <person name="Joshi V."/>
            <person name="Fowler G."/>
            <person name="Nazareth L."/>
            <person name="Reid J."/>
            <person name="Worley K."/>
            <person name="Petrosino J."/>
            <person name="Highlander S."/>
            <person name="Gibbs R."/>
        </authorList>
    </citation>
    <scope>NUCLEOTIDE SEQUENCE [LARGE SCALE GENOMIC DNA]</scope>
    <source>
        <strain evidence="1 2">DSM 16608</strain>
    </source>
</reference>
<comment type="caution">
    <text evidence="1">The sequence shown here is derived from an EMBL/GenBank/DDBJ whole genome shotgun (WGS) entry which is preliminary data.</text>
</comment>
<protein>
    <submittedName>
        <fullName evidence="1">Uncharacterized protein</fullName>
    </submittedName>
</protein>